<feature type="compositionally biased region" description="Basic and acidic residues" evidence="10">
    <location>
        <begin position="314"/>
        <end position="325"/>
    </location>
</feature>
<dbReference type="InterPro" id="IPR013761">
    <property type="entry name" value="SAM/pointed_sf"/>
</dbReference>
<dbReference type="SMART" id="SM00129">
    <property type="entry name" value="KISc"/>
    <property type="match status" value="1"/>
</dbReference>
<dbReference type="AlphaFoldDB" id="A0A9N8DKP0"/>
<feature type="compositionally biased region" description="Basic residues" evidence="10">
    <location>
        <begin position="826"/>
        <end position="836"/>
    </location>
</feature>
<dbReference type="InterPro" id="IPR019821">
    <property type="entry name" value="Kinesin_motor_CS"/>
</dbReference>
<dbReference type="PROSITE" id="PS50067">
    <property type="entry name" value="KINESIN_MOTOR_2"/>
    <property type="match status" value="1"/>
</dbReference>
<keyword evidence="2" id="KW-0963">Cytoplasm</keyword>
<dbReference type="OrthoDB" id="3176171at2759"/>
<evidence type="ECO:0000256" key="7">
    <source>
        <dbReference type="ARBA" id="ARBA00023212"/>
    </source>
</evidence>
<feature type="compositionally biased region" description="Polar residues" evidence="10">
    <location>
        <begin position="92"/>
        <end position="112"/>
    </location>
</feature>
<dbReference type="PRINTS" id="PR00380">
    <property type="entry name" value="KINESINHEAVY"/>
</dbReference>
<evidence type="ECO:0000313" key="14">
    <source>
        <dbReference type="Proteomes" id="UP001153069"/>
    </source>
</evidence>
<feature type="compositionally biased region" description="Low complexity" evidence="10">
    <location>
        <begin position="154"/>
        <end position="175"/>
    </location>
</feature>
<evidence type="ECO:0000256" key="6">
    <source>
        <dbReference type="ARBA" id="ARBA00023175"/>
    </source>
</evidence>
<dbReference type="InterPro" id="IPR027640">
    <property type="entry name" value="Kinesin-like_fam"/>
</dbReference>
<dbReference type="PROSITE" id="PS00411">
    <property type="entry name" value="KINESIN_MOTOR_1"/>
    <property type="match status" value="1"/>
</dbReference>
<dbReference type="Proteomes" id="UP001153069">
    <property type="component" value="Unassembled WGS sequence"/>
</dbReference>
<dbReference type="InterPro" id="IPR001752">
    <property type="entry name" value="Kinesin_motor_dom"/>
</dbReference>
<feature type="compositionally biased region" description="Low complexity" evidence="10">
    <location>
        <begin position="413"/>
        <end position="422"/>
    </location>
</feature>
<evidence type="ECO:0000256" key="5">
    <source>
        <dbReference type="ARBA" id="ARBA00022840"/>
    </source>
</evidence>
<feature type="domain" description="Kinesin motor" evidence="11">
    <location>
        <begin position="477"/>
        <end position="816"/>
    </location>
</feature>
<gene>
    <name evidence="13" type="ORF">SEMRO_135_G063800.1</name>
</gene>
<organism evidence="13 14">
    <name type="scientific">Seminavis robusta</name>
    <dbReference type="NCBI Taxonomy" id="568900"/>
    <lineage>
        <taxon>Eukaryota</taxon>
        <taxon>Sar</taxon>
        <taxon>Stramenopiles</taxon>
        <taxon>Ochrophyta</taxon>
        <taxon>Bacillariophyta</taxon>
        <taxon>Bacillariophyceae</taxon>
        <taxon>Bacillariophycidae</taxon>
        <taxon>Naviculales</taxon>
        <taxon>Naviculaceae</taxon>
        <taxon>Seminavis</taxon>
    </lineage>
</organism>
<keyword evidence="4 9" id="KW-0547">Nucleotide-binding</keyword>
<keyword evidence="7" id="KW-0206">Cytoskeleton</keyword>
<feature type="region of interest" description="Disordered" evidence="10">
    <location>
        <begin position="92"/>
        <end position="434"/>
    </location>
</feature>
<dbReference type="InterPro" id="IPR001660">
    <property type="entry name" value="SAM"/>
</dbReference>
<protein>
    <submittedName>
        <fullName evidence="13">Kinesin-like protein KIF2A</fullName>
    </submittedName>
</protein>
<evidence type="ECO:0000256" key="9">
    <source>
        <dbReference type="PROSITE-ProRule" id="PRU00283"/>
    </source>
</evidence>
<dbReference type="EMBL" id="CAICTM010000134">
    <property type="protein sequence ID" value="CAB9502396.1"/>
    <property type="molecule type" value="Genomic_DNA"/>
</dbReference>
<dbReference type="SUPFAM" id="SSF52540">
    <property type="entry name" value="P-loop containing nucleoside triphosphate hydrolases"/>
    <property type="match status" value="1"/>
</dbReference>
<evidence type="ECO:0000256" key="4">
    <source>
        <dbReference type="ARBA" id="ARBA00022741"/>
    </source>
</evidence>
<feature type="compositionally biased region" description="Polar residues" evidence="10">
    <location>
        <begin position="264"/>
        <end position="296"/>
    </location>
</feature>
<dbReference type="GO" id="GO:0005874">
    <property type="term" value="C:microtubule"/>
    <property type="evidence" value="ECO:0007669"/>
    <property type="project" value="UniProtKB-KW"/>
</dbReference>
<keyword evidence="14" id="KW-1185">Reference proteome</keyword>
<dbReference type="InterPro" id="IPR036961">
    <property type="entry name" value="Kinesin_motor_dom_sf"/>
</dbReference>
<evidence type="ECO:0000256" key="2">
    <source>
        <dbReference type="ARBA" id="ARBA00022490"/>
    </source>
</evidence>
<sequence>MGLVATWLTGCGLSHAIPNFTAAGIVTPAALAELDLAHYEALGISSPEDRRKIFYLVQRVKLAVEKERKESANSQPASLEEQMDALIESTTLSPTATGTANPNKENFSSLGENVTEKHEVARKPTSMSKRTQSPKRASPVKKKSTPSKIPAPSPKRGSPSSKPSPSNTRSASSPTEKTTHSPETSDRNDASELDESNWGDGEESECADDEASIPIQSTFRRSKRLAEKGAPGTSNVARATAASTQKNGVASGFKTPQPKAKATGSLTKPSSTRRTESKLQNPSKSMRTGKQLSTIPADSILPMSPLTTMPPPQLDEKSDHAKDGISGRNGKSKSRRSTSGSVSDTSDSESSVGGRTRSRNRRSSLQGKHLGRRTNGNTSDSDSSASRNRRKTIGRIQAPKTTTKNNVTKERASVGTSQSTTKKGTKFGGAKPKKVIHGRGESVSWKKQIDALRQEIALEHELFSEEVFHDDDDGDDMIRVIVRKRPFHQDKPSDIDVIHPLEYGCYGKMLVYQPITRVDLTKEISKIPFAYDGVFGEEYNNLQIYNKAVRSLIPVVLEGQHSTVFAFGCTGSGKTHTMMGSNFTGKRIVEEENMGLYYMAAMDVFRSLEEFEYSHLSVGVSLFEIYGGKLFDLLNDRKMVKCLEDHKGCVQFPGLSEHRIEDPGELIELIELGAQSRSTGTTSRNSDSSRSHAVLQLHLRKSVGRKQNVEHGRLTFIDLAGSERGADTANYSRATRLEGAEINTSLLALKEVIRARARGGSMTHVPFRGSKLTQVLKESFVGENSRCLMIACIAPDMESCEQTLNTLRYADRVKERNAGTGALPSRFKRGGRRRTNAMRSTASLSSIVSMSDQSVSRTQKTKKETPKQEEEEESASDHKSSNKESGPEITRSNTNRRNFTNECPPTIAASVSEDDTDALLAAVLSEDPTYLVPDNEASQTNGLVEELVETHESFLTTVLKMVNDEIEVVIALKADLQNVSTYSLQLDSQLQNQSSLISDLRECFETYESIKATELGSQLQKHRTVLTKLLEIVRDEQLLASVLNDSIGVIDQIESLQDEKISQISELQEVSRVKMSWETQLYSHDTASDESSPQSFLNGSSIILQCFSAKSKAIPAAESKEPELLLAESFQADSDEISIGSFEDLRDGDASSSGGGVSC</sequence>
<name>A0A9N8DKP0_9STRA</name>
<feature type="compositionally biased region" description="Acidic residues" evidence="10">
    <location>
        <begin position="191"/>
        <end position="211"/>
    </location>
</feature>
<dbReference type="GO" id="GO:0007019">
    <property type="term" value="P:microtubule depolymerization"/>
    <property type="evidence" value="ECO:0007669"/>
    <property type="project" value="TreeGrafter"/>
</dbReference>
<accession>A0A9N8DKP0</accession>
<dbReference type="SUPFAM" id="SSF47769">
    <property type="entry name" value="SAM/Pointed domain"/>
    <property type="match status" value="1"/>
</dbReference>
<feature type="compositionally biased region" description="Basic and acidic residues" evidence="10">
    <location>
        <begin position="875"/>
        <end position="886"/>
    </location>
</feature>
<evidence type="ECO:0000256" key="8">
    <source>
        <dbReference type="ARBA" id="ARBA00061030"/>
    </source>
</evidence>
<feature type="region of interest" description="Disordered" evidence="10">
    <location>
        <begin position="820"/>
        <end position="911"/>
    </location>
</feature>
<dbReference type="Gene3D" id="3.40.850.10">
    <property type="entry name" value="Kinesin motor domain"/>
    <property type="match status" value="1"/>
</dbReference>
<dbReference type="CDD" id="cd01367">
    <property type="entry name" value="KISc_KIF2_like"/>
    <property type="match status" value="1"/>
</dbReference>
<feature type="compositionally biased region" description="Polar residues" evidence="10">
    <location>
        <begin position="232"/>
        <end position="248"/>
    </location>
</feature>
<dbReference type="PROSITE" id="PS50105">
    <property type="entry name" value="SAM_DOMAIN"/>
    <property type="match status" value="1"/>
</dbReference>
<proteinExistence type="inferred from homology"/>
<feature type="compositionally biased region" description="Low complexity" evidence="10">
    <location>
        <begin position="337"/>
        <end position="355"/>
    </location>
</feature>
<evidence type="ECO:0000259" key="12">
    <source>
        <dbReference type="PROSITE" id="PS50105"/>
    </source>
</evidence>
<keyword evidence="5 9" id="KW-0067">ATP-binding</keyword>
<dbReference type="Pfam" id="PF00225">
    <property type="entry name" value="Kinesin"/>
    <property type="match status" value="1"/>
</dbReference>
<feature type="binding site" evidence="9">
    <location>
        <begin position="568"/>
        <end position="575"/>
    </location>
    <ligand>
        <name>ATP</name>
        <dbReference type="ChEBI" id="CHEBI:30616"/>
    </ligand>
</feature>
<feature type="compositionally biased region" description="Polar residues" evidence="10">
    <location>
        <begin position="125"/>
        <end position="135"/>
    </location>
</feature>
<dbReference type="GO" id="GO:0005524">
    <property type="term" value="F:ATP binding"/>
    <property type="evidence" value="ECO:0007669"/>
    <property type="project" value="UniProtKB-UniRule"/>
</dbReference>
<evidence type="ECO:0000256" key="10">
    <source>
        <dbReference type="SAM" id="MobiDB-lite"/>
    </source>
</evidence>
<feature type="domain" description="SAM" evidence="12">
    <location>
        <begin position="1"/>
        <end position="63"/>
    </location>
</feature>
<evidence type="ECO:0000256" key="1">
    <source>
        <dbReference type="ARBA" id="ARBA00004245"/>
    </source>
</evidence>
<dbReference type="FunFam" id="3.40.850.10:FF:000012">
    <property type="entry name" value="Kinesin-like protein"/>
    <property type="match status" value="1"/>
</dbReference>
<evidence type="ECO:0000256" key="3">
    <source>
        <dbReference type="ARBA" id="ARBA00022701"/>
    </source>
</evidence>
<dbReference type="PANTHER" id="PTHR47971:SF8">
    <property type="entry name" value="KINESIN-LIKE PROTEIN"/>
    <property type="match status" value="1"/>
</dbReference>
<dbReference type="InterPro" id="IPR027417">
    <property type="entry name" value="P-loop_NTPase"/>
</dbReference>
<dbReference type="Pfam" id="PF07647">
    <property type="entry name" value="SAM_2"/>
    <property type="match status" value="1"/>
</dbReference>
<dbReference type="GO" id="GO:0008017">
    <property type="term" value="F:microtubule binding"/>
    <property type="evidence" value="ECO:0007669"/>
    <property type="project" value="InterPro"/>
</dbReference>
<comment type="subcellular location">
    <subcellularLocation>
        <location evidence="1">Cytoplasm</location>
        <location evidence="1">Cytoskeleton</location>
    </subcellularLocation>
</comment>
<feature type="compositionally biased region" description="Basic and acidic residues" evidence="10">
    <location>
        <begin position="177"/>
        <end position="190"/>
    </location>
</feature>
<reference evidence="13" key="1">
    <citation type="submission" date="2020-06" db="EMBL/GenBank/DDBJ databases">
        <authorList>
            <consortium name="Plant Systems Biology data submission"/>
        </authorList>
    </citation>
    <scope>NUCLEOTIDE SEQUENCE</scope>
    <source>
        <strain evidence="13">D6</strain>
    </source>
</reference>
<feature type="compositionally biased region" description="Low complexity" evidence="10">
    <location>
        <begin position="890"/>
        <end position="901"/>
    </location>
</feature>
<feature type="compositionally biased region" description="Low complexity" evidence="10">
    <location>
        <begin position="843"/>
        <end position="858"/>
    </location>
</feature>
<dbReference type="GO" id="GO:0007018">
    <property type="term" value="P:microtubule-based movement"/>
    <property type="evidence" value="ECO:0007669"/>
    <property type="project" value="InterPro"/>
</dbReference>
<dbReference type="Gene3D" id="1.10.150.50">
    <property type="entry name" value="Transcription Factor, Ets-1"/>
    <property type="match status" value="1"/>
</dbReference>
<keyword evidence="6 9" id="KW-0505">Motor protein</keyword>
<keyword evidence="3" id="KW-0493">Microtubule</keyword>
<dbReference type="GO" id="GO:0003777">
    <property type="term" value="F:microtubule motor activity"/>
    <property type="evidence" value="ECO:0007669"/>
    <property type="project" value="InterPro"/>
</dbReference>
<evidence type="ECO:0000259" key="11">
    <source>
        <dbReference type="PROSITE" id="PS50067"/>
    </source>
</evidence>
<comment type="similarity">
    <text evidence="8">Belongs to the TRAFAC class myosin-kinesin ATPase superfamily. Kinesin family. KIN-13 subfamily.</text>
</comment>
<dbReference type="PANTHER" id="PTHR47971">
    <property type="entry name" value="KINESIN-RELATED PROTEIN 6"/>
    <property type="match status" value="1"/>
</dbReference>
<feature type="compositionally biased region" description="Low complexity" evidence="10">
    <location>
        <begin position="373"/>
        <end position="386"/>
    </location>
</feature>
<comment type="caution">
    <text evidence="13">The sequence shown here is derived from an EMBL/GenBank/DDBJ whole genome shotgun (WGS) entry which is preliminary data.</text>
</comment>
<evidence type="ECO:0000313" key="13">
    <source>
        <dbReference type="EMBL" id="CAB9502396.1"/>
    </source>
</evidence>